<evidence type="ECO:0000313" key="6">
    <source>
        <dbReference type="Proteomes" id="UP001165069"/>
    </source>
</evidence>
<evidence type="ECO:0000259" key="4">
    <source>
        <dbReference type="PROSITE" id="PS50109"/>
    </source>
</evidence>
<evidence type="ECO:0000256" key="1">
    <source>
        <dbReference type="ARBA" id="ARBA00000085"/>
    </source>
</evidence>
<dbReference type="InterPro" id="IPR036890">
    <property type="entry name" value="HATPase_C_sf"/>
</dbReference>
<dbReference type="PRINTS" id="PR00344">
    <property type="entry name" value="BCTRLSENSOR"/>
</dbReference>
<dbReference type="SUPFAM" id="SSF47384">
    <property type="entry name" value="Homodimeric domain of signal transducing histidine kinase"/>
    <property type="match status" value="1"/>
</dbReference>
<evidence type="ECO:0000313" key="5">
    <source>
        <dbReference type="EMBL" id="GLH72136.1"/>
    </source>
</evidence>
<comment type="catalytic activity">
    <reaction evidence="1">
        <text>ATP + protein L-histidine = ADP + protein N-phospho-L-histidine.</text>
        <dbReference type="EC" id="2.7.13.3"/>
    </reaction>
</comment>
<dbReference type="Pfam" id="PF02518">
    <property type="entry name" value="HATPase_c"/>
    <property type="match status" value="1"/>
</dbReference>
<feature type="domain" description="Histidine kinase" evidence="4">
    <location>
        <begin position="800"/>
        <end position="1015"/>
    </location>
</feature>
<reference evidence="5 6" key="1">
    <citation type="journal article" date="2023" name="Antonie Van Leeuwenhoek">
        <title>Mesoterricola silvestris gen. nov., sp. nov., Mesoterricola sediminis sp. nov., Geothrix oryzae sp. nov., Geothrix edaphica sp. nov., Geothrix rubra sp. nov., and Geothrix limicola sp. nov., six novel members of Acidobacteriota isolated from soils.</title>
        <authorList>
            <person name="Itoh H."/>
            <person name="Sugisawa Y."/>
            <person name="Mise K."/>
            <person name="Xu Z."/>
            <person name="Kuniyasu M."/>
            <person name="Ushijima N."/>
            <person name="Kawano K."/>
            <person name="Kobayashi E."/>
            <person name="Shiratori Y."/>
            <person name="Masuda Y."/>
            <person name="Senoo K."/>
        </authorList>
    </citation>
    <scope>NUCLEOTIDE SEQUENCE [LARGE SCALE GENOMIC DNA]</scope>
    <source>
        <strain evidence="5 6">Red804</strain>
    </source>
</reference>
<dbReference type="PANTHER" id="PTHR43547:SF2">
    <property type="entry name" value="HYBRID SIGNAL TRANSDUCTION HISTIDINE KINASE C"/>
    <property type="match status" value="1"/>
</dbReference>
<dbReference type="InterPro" id="IPR004358">
    <property type="entry name" value="Sig_transdc_His_kin-like_C"/>
</dbReference>
<dbReference type="PANTHER" id="PTHR43547">
    <property type="entry name" value="TWO-COMPONENT HISTIDINE KINASE"/>
    <property type="match status" value="1"/>
</dbReference>
<dbReference type="InterPro" id="IPR005467">
    <property type="entry name" value="His_kinase_dom"/>
</dbReference>
<dbReference type="Proteomes" id="UP001165069">
    <property type="component" value="Unassembled WGS sequence"/>
</dbReference>
<gene>
    <name evidence="5" type="ORF">GETHLI_06380</name>
</gene>
<keyword evidence="6" id="KW-1185">Reference proteome</keyword>
<organism evidence="5 6">
    <name type="scientific">Geothrix limicola</name>
    <dbReference type="NCBI Taxonomy" id="2927978"/>
    <lineage>
        <taxon>Bacteria</taxon>
        <taxon>Pseudomonadati</taxon>
        <taxon>Acidobacteriota</taxon>
        <taxon>Holophagae</taxon>
        <taxon>Holophagales</taxon>
        <taxon>Holophagaceae</taxon>
        <taxon>Geothrix</taxon>
    </lineage>
</organism>
<dbReference type="InterPro" id="IPR036097">
    <property type="entry name" value="HisK_dim/P_sf"/>
</dbReference>
<dbReference type="SUPFAM" id="SSF63829">
    <property type="entry name" value="Calcium-dependent phosphotriesterase"/>
    <property type="match status" value="2"/>
</dbReference>
<dbReference type="EMBL" id="BSDE01000001">
    <property type="protein sequence ID" value="GLH72136.1"/>
    <property type="molecule type" value="Genomic_DNA"/>
</dbReference>
<dbReference type="Gene3D" id="3.30.565.10">
    <property type="entry name" value="Histidine kinase-like ATPase, C-terminal domain"/>
    <property type="match status" value="1"/>
</dbReference>
<dbReference type="InterPro" id="IPR003661">
    <property type="entry name" value="HisK_dim/P_dom"/>
</dbReference>
<protein>
    <recommendedName>
        <fullName evidence="2">histidine kinase</fullName>
        <ecNumber evidence="2">2.7.13.3</ecNumber>
    </recommendedName>
</protein>
<dbReference type="Pfam" id="PF00512">
    <property type="entry name" value="HisKA"/>
    <property type="match status" value="1"/>
</dbReference>
<dbReference type="Gene3D" id="1.10.287.130">
    <property type="match status" value="1"/>
</dbReference>
<dbReference type="SUPFAM" id="SSF55874">
    <property type="entry name" value="ATPase domain of HSP90 chaperone/DNA topoisomerase II/histidine kinase"/>
    <property type="match status" value="1"/>
</dbReference>
<dbReference type="SMART" id="SM00387">
    <property type="entry name" value="HATPase_c"/>
    <property type="match status" value="1"/>
</dbReference>
<dbReference type="RefSeq" id="WP_285570217.1">
    <property type="nucleotide sequence ID" value="NZ_BSDE01000001.1"/>
</dbReference>
<sequence>MIPRAACLVLILGATWAGVLRSGAPPGLPTAQIIGQRAGFTGAYPRAVLADSQGRLWVASDIGGLYLGDGLRFLKVDLPGPLQGRSDSDVAEDRHGRIWLLSTGGLGTWDRGAWQVDETIKDRELTLRRRSEGIFSQPGGDLLVVASGRAWRIPEGGRPAPIPLPGTDADGDPSLTWQGSQLIANRGGRFWRETAKGWTDLPSLPMGGMEHPQGPLRCDGDGHLYLLTEHHLYHLAPGASAWRPLELALQVDGTRMTRLQDGRIWILQNQQALRILGGVITSLAMPRGFSSYGAEARCLDAEGNLWITRTDLVRIPALGLVLSHVGEGFPPPREVWSVHRDPNGPLWITSEAGVFRQNAEGWREVKGIPVANGLSAGPDGWLYTRSRRHLMRVDPRTLRSETVRIPLRKEGVEIRRGPVIHGRRLWALDPDGQLVAGTWKDGHWDWAWESSPPVPSGSSAFFLGDELGRPWLTFGHRTFCRVAERWEEVPMPDGIQPVDLSFSSAEEGLAAQFAPPAVVALARTATGWKSRRIVSPSELRNIGTLYAIRKDGRGNIWINSDRGVVRLEPGDPPRLHRYGSDLGLPADDTDQAALLPEGTERIWVGTILGLAEIRPGEGSGIPPLTVPSLLEARCGDWVRQAAEPFMSIRHGQGSVVWELGFPGPVRGEGAHFEFREAGGSWATLAGTALQFPTISPGRHTYEVRVVPMLGQPGPIRRLEIRVLPPWYRHPAAYTLWALLLVGTVHLLIRWRLSRLERRNRELSLAVAQATEGLRARERDLELVNRRLYELNDAKNRIIGLAAHDLRNPLSGILLHGELLQEDLQHPEAAKSLGAIRTLGTTMMDLIQRLLDVHAIEVGHAEAPRIDAMDLAAALAGTLERARTAAERKHISLSSGPAPTAWVMGDPAQVAQILDNFLGNAVKFSPAETTITLGLEDAGPCWRAYVKDQGPGLSAEDLSRAFGEYARLSAQPTAGEPSVGLGLSLVKRMAEAMGGVVGVDSVQGHGATFWLDLPKV</sequence>
<dbReference type="CDD" id="cd00082">
    <property type="entry name" value="HisKA"/>
    <property type="match status" value="1"/>
</dbReference>
<keyword evidence="3" id="KW-0597">Phosphoprotein</keyword>
<name>A0ABQ5QCF1_9BACT</name>
<dbReference type="SMART" id="SM00388">
    <property type="entry name" value="HisKA"/>
    <property type="match status" value="1"/>
</dbReference>
<dbReference type="Gene3D" id="2.130.10.10">
    <property type="entry name" value="YVTN repeat-like/Quinoprotein amine dehydrogenase"/>
    <property type="match status" value="3"/>
</dbReference>
<comment type="caution">
    <text evidence="5">The sequence shown here is derived from an EMBL/GenBank/DDBJ whole genome shotgun (WGS) entry which is preliminary data.</text>
</comment>
<dbReference type="EC" id="2.7.13.3" evidence="2"/>
<dbReference type="InterPro" id="IPR003594">
    <property type="entry name" value="HATPase_dom"/>
</dbReference>
<proteinExistence type="predicted"/>
<dbReference type="InterPro" id="IPR015943">
    <property type="entry name" value="WD40/YVTN_repeat-like_dom_sf"/>
</dbReference>
<evidence type="ECO:0000256" key="2">
    <source>
        <dbReference type="ARBA" id="ARBA00012438"/>
    </source>
</evidence>
<evidence type="ECO:0000256" key="3">
    <source>
        <dbReference type="ARBA" id="ARBA00022553"/>
    </source>
</evidence>
<dbReference type="PROSITE" id="PS50109">
    <property type="entry name" value="HIS_KIN"/>
    <property type="match status" value="1"/>
</dbReference>
<accession>A0ABQ5QCF1</accession>